<dbReference type="Gene3D" id="2.120.10.70">
    <property type="entry name" value="Fucose-specific lectin"/>
    <property type="match status" value="2"/>
</dbReference>
<name>A0AAN6SBU3_9PEZI</name>
<keyword evidence="3" id="KW-1185">Reference proteome</keyword>
<evidence type="ECO:0000313" key="2">
    <source>
        <dbReference type="EMBL" id="KAK3947884.1"/>
    </source>
</evidence>
<reference evidence="2" key="2">
    <citation type="submission" date="2023-06" db="EMBL/GenBank/DDBJ databases">
        <authorList>
            <consortium name="Lawrence Berkeley National Laboratory"/>
            <person name="Mondo S.J."/>
            <person name="Hensen N."/>
            <person name="Bonometti L."/>
            <person name="Westerberg I."/>
            <person name="Brannstrom I.O."/>
            <person name="Guillou S."/>
            <person name="Cros-Aarteil S."/>
            <person name="Calhoun S."/>
            <person name="Haridas S."/>
            <person name="Kuo A."/>
            <person name="Pangilinan J."/>
            <person name="Riley R."/>
            <person name="Labutti K."/>
            <person name="Andreopoulos B."/>
            <person name="Lipzen A."/>
            <person name="Chen C."/>
            <person name="Yanf M."/>
            <person name="Daum C."/>
            <person name="Ng V."/>
            <person name="Clum A."/>
            <person name="Steindorff A."/>
            <person name="Ohm R."/>
            <person name="Martin F."/>
            <person name="Silar P."/>
            <person name="Natvig D."/>
            <person name="Lalanne C."/>
            <person name="Gautier V."/>
            <person name="Ament-Velasquez S.L."/>
            <person name="Kruys A."/>
            <person name="Hutchinson M.I."/>
            <person name="Powell A.J."/>
            <person name="Barry K."/>
            <person name="Miller A.N."/>
            <person name="Grigoriev I.V."/>
            <person name="Debuchy R."/>
            <person name="Gladieux P."/>
            <person name="Thoren M.H."/>
            <person name="Johannesson H."/>
        </authorList>
    </citation>
    <scope>NUCLEOTIDE SEQUENCE</scope>
    <source>
        <strain evidence="2">CBS 626.80</strain>
    </source>
</reference>
<evidence type="ECO:0000313" key="3">
    <source>
        <dbReference type="Proteomes" id="UP001303222"/>
    </source>
</evidence>
<gene>
    <name evidence="2" type="ORF">QBC32DRAFT_352999</name>
</gene>
<proteinExistence type="predicted"/>
<keyword evidence="1" id="KW-0175">Coiled coil</keyword>
<dbReference type="SUPFAM" id="SSF89372">
    <property type="entry name" value="Fucose-specific lectin"/>
    <property type="match status" value="1"/>
</dbReference>
<reference evidence="2" key="1">
    <citation type="journal article" date="2023" name="Mol. Phylogenet. Evol.">
        <title>Genome-scale phylogeny and comparative genomics of the fungal order Sordariales.</title>
        <authorList>
            <person name="Hensen N."/>
            <person name="Bonometti L."/>
            <person name="Westerberg I."/>
            <person name="Brannstrom I.O."/>
            <person name="Guillou S."/>
            <person name="Cros-Aarteil S."/>
            <person name="Calhoun S."/>
            <person name="Haridas S."/>
            <person name="Kuo A."/>
            <person name="Mondo S."/>
            <person name="Pangilinan J."/>
            <person name="Riley R."/>
            <person name="LaButti K."/>
            <person name="Andreopoulos B."/>
            <person name="Lipzen A."/>
            <person name="Chen C."/>
            <person name="Yan M."/>
            <person name="Daum C."/>
            <person name="Ng V."/>
            <person name="Clum A."/>
            <person name="Steindorff A."/>
            <person name="Ohm R.A."/>
            <person name="Martin F."/>
            <person name="Silar P."/>
            <person name="Natvig D.O."/>
            <person name="Lalanne C."/>
            <person name="Gautier V."/>
            <person name="Ament-Velasquez S.L."/>
            <person name="Kruys A."/>
            <person name="Hutchinson M.I."/>
            <person name="Powell A.J."/>
            <person name="Barry K."/>
            <person name="Miller A.N."/>
            <person name="Grigoriev I.V."/>
            <person name="Debuchy R."/>
            <person name="Gladieux P."/>
            <person name="Hiltunen Thoren M."/>
            <person name="Johannesson H."/>
        </authorList>
    </citation>
    <scope>NUCLEOTIDE SEQUENCE</scope>
    <source>
        <strain evidence="2">CBS 626.80</strain>
    </source>
</reference>
<dbReference type="EMBL" id="MU859303">
    <property type="protein sequence ID" value="KAK3947884.1"/>
    <property type="molecule type" value="Genomic_DNA"/>
</dbReference>
<feature type="coiled-coil region" evidence="1">
    <location>
        <begin position="113"/>
        <end position="140"/>
    </location>
</feature>
<sequence length="1089" mass="118324">MSPDHLGPQIIKLLISRGIKSTALQRALDLFKQEHGLLQNLADTATTRLDKAVGEIDGATDADQSGEHFAQGLTLYREALGPIGALASALGSESSFEELGDLLKDALDKKKPVQQRIDEVHRSETRIEELRKQLKQRIESVLAIRGAPRFVLVAGDDGHEQFILDWSRVLPAPVQAQVQDVLSTLVWDISYQGIKGDEVSQITLGSSQTSWTVPTTTVVPGTTVKVLVRARFVYQDEEFTGPWSDTSSVVYTQKLNAPKGVSIIAGQTDRRTVAFTVRFSRAPAGTYEVAVTPADHQTHKLAVLHKKITTSTDGEFTFPLDVWQFHPDAIKYGTLQVLVRRVTADKSKYRDSTWILVPNSEFIVKSFEGTNSVVARRFGKAIIVEWEQPGRASDDFELVVLDAKKNPAAVSQQLLQSPDNRRVVRLTKLPAPSEEGTISLAIRAVPVEAPAMTCYLPARLLVNISPETVFSITDQSYYDIGAMSTVLYVTAPTQLTQVAQEVVVSFATPEGTQARQDVRAPLEPIDDHRAQIVVPLALGPGFGNKAPGYITVKAVHSNAQVIGSPSERWKFPDLNNSFSLVPFQVSTAVDGSIQLSWTPVPGTDRTYLFTLLDSKQEHKSSTLSASLATDTAVKFAADSVQALLTSDTTHLIISVVVATASVRSQASLLYITLPNAQQDRQIVSIPSQQISCLTWRVLPQSNIVALHRPTQRHMEFFTSIHDPEVEQTQIRGLLTDPPKTYPVTAAAEPPLANGSSAITVCSRADSEVPSAKSPFELFYIGDRGRIYGRPWDTQYEDNRLVWRTPIDYPFRDGMASTLNGGALSAVARGSSTELFWAGPDGKIWRACWTEQDGWLPSDKVEQITAEGVVVSEAAVSADGGFPADARPALEALQVISRDDAPTVLFSVAVDGSVMSFVGPHYTPVAIEGAKASFTAGIATASTRDQGEDRVWVFWVNPLGAVQAAYAVLSEEGELGQWTVVNVTTENGAHANSKVTVVQSSSALGAAGLLIMWATPGGEIRAARVAVSLSSDVMSWYSFALGKQLKFSSAGPLQVAAAADVSGKRAIAWCSEDQRISELEFDFEGEWVQY</sequence>
<dbReference type="Proteomes" id="UP001303222">
    <property type="component" value="Unassembled WGS sequence"/>
</dbReference>
<evidence type="ECO:0000256" key="1">
    <source>
        <dbReference type="SAM" id="Coils"/>
    </source>
</evidence>
<comment type="caution">
    <text evidence="2">The sequence shown here is derived from an EMBL/GenBank/DDBJ whole genome shotgun (WGS) entry which is preliminary data.</text>
</comment>
<dbReference type="InterPro" id="IPR013783">
    <property type="entry name" value="Ig-like_fold"/>
</dbReference>
<organism evidence="2 3">
    <name type="scientific">Pseudoneurospora amorphoporcata</name>
    <dbReference type="NCBI Taxonomy" id="241081"/>
    <lineage>
        <taxon>Eukaryota</taxon>
        <taxon>Fungi</taxon>
        <taxon>Dikarya</taxon>
        <taxon>Ascomycota</taxon>
        <taxon>Pezizomycotina</taxon>
        <taxon>Sordariomycetes</taxon>
        <taxon>Sordariomycetidae</taxon>
        <taxon>Sordariales</taxon>
        <taxon>Sordariaceae</taxon>
        <taxon>Pseudoneurospora</taxon>
    </lineage>
</organism>
<accession>A0AAN6SBU3</accession>
<dbReference type="Gene3D" id="2.60.40.10">
    <property type="entry name" value="Immunoglobulins"/>
    <property type="match status" value="1"/>
</dbReference>
<dbReference type="AlphaFoldDB" id="A0AAN6SBU3"/>
<protein>
    <submittedName>
        <fullName evidence="2">Uncharacterized protein</fullName>
    </submittedName>
</protein>